<dbReference type="InterPro" id="IPR035908">
    <property type="entry name" value="F0_ATP_A_sf"/>
</dbReference>
<dbReference type="Proteomes" id="UP000427906">
    <property type="component" value="Chromosome"/>
</dbReference>
<dbReference type="InterPro" id="IPR045082">
    <property type="entry name" value="ATP_syn_F0_a_bact/chloroplast"/>
</dbReference>
<evidence type="ECO:0000256" key="8">
    <source>
        <dbReference type="ARBA" id="ARBA00022989"/>
    </source>
</evidence>
<evidence type="ECO:0000256" key="9">
    <source>
        <dbReference type="ARBA" id="ARBA00023065"/>
    </source>
</evidence>
<dbReference type="InterPro" id="IPR000568">
    <property type="entry name" value="ATP_synth_F0_asu"/>
</dbReference>
<evidence type="ECO:0000256" key="12">
    <source>
        <dbReference type="HAMAP-Rule" id="MF_01393"/>
    </source>
</evidence>
<keyword evidence="7 12" id="KW-0375">Hydrogen ion transport</keyword>
<dbReference type="PANTHER" id="PTHR42823:SF3">
    <property type="entry name" value="ATP SYNTHASE SUBUNIT A, CHLOROPLASTIC"/>
    <property type="match status" value="1"/>
</dbReference>
<organism evidence="14 15">
    <name type="scientific">Desulfosarcina alkanivorans</name>
    <dbReference type="NCBI Taxonomy" id="571177"/>
    <lineage>
        <taxon>Bacteria</taxon>
        <taxon>Pseudomonadati</taxon>
        <taxon>Thermodesulfobacteriota</taxon>
        <taxon>Desulfobacteria</taxon>
        <taxon>Desulfobacterales</taxon>
        <taxon>Desulfosarcinaceae</taxon>
        <taxon>Desulfosarcina</taxon>
    </lineage>
</organism>
<comment type="similarity">
    <text evidence="2 12 13">Belongs to the ATPase A chain family.</text>
</comment>
<comment type="subcellular location">
    <subcellularLocation>
        <location evidence="12 13">Cell membrane</location>
        <topology evidence="12 13">Multi-pass membrane protein</topology>
    </subcellularLocation>
    <subcellularLocation>
        <location evidence="1">Membrane</location>
        <topology evidence="1">Multi-pass membrane protein</topology>
    </subcellularLocation>
</comment>
<keyword evidence="11 12" id="KW-0066">ATP synthesis</keyword>
<dbReference type="InterPro" id="IPR023011">
    <property type="entry name" value="ATP_synth_F0_asu_AS"/>
</dbReference>
<dbReference type="EMBL" id="AP021874">
    <property type="protein sequence ID" value="BBO71348.1"/>
    <property type="molecule type" value="Genomic_DNA"/>
</dbReference>
<keyword evidence="4 12" id="KW-1003">Cell membrane</keyword>
<evidence type="ECO:0000256" key="13">
    <source>
        <dbReference type="RuleBase" id="RU000483"/>
    </source>
</evidence>
<dbReference type="GO" id="GO:0042777">
    <property type="term" value="P:proton motive force-driven plasma membrane ATP synthesis"/>
    <property type="evidence" value="ECO:0007669"/>
    <property type="project" value="TreeGrafter"/>
</dbReference>
<keyword evidence="10 12" id="KW-0472">Membrane</keyword>
<dbReference type="Pfam" id="PF00119">
    <property type="entry name" value="ATP-synt_A"/>
    <property type="match status" value="1"/>
</dbReference>
<evidence type="ECO:0000256" key="11">
    <source>
        <dbReference type="ARBA" id="ARBA00023310"/>
    </source>
</evidence>
<proteinExistence type="inferred from homology"/>
<feature type="transmembrane region" description="Helical" evidence="12">
    <location>
        <begin position="81"/>
        <end position="105"/>
    </location>
</feature>
<evidence type="ECO:0000256" key="2">
    <source>
        <dbReference type="ARBA" id="ARBA00006810"/>
    </source>
</evidence>
<dbReference type="Gene3D" id="1.20.120.220">
    <property type="entry name" value="ATP synthase, F0 complex, subunit A"/>
    <property type="match status" value="1"/>
</dbReference>
<protein>
    <recommendedName>
        <fullName evidence="12 13">ATP synthase subunit a</fullName>
    </recommendedName>
    <alternativeName>
        <fullName evidence="12">ATP synthase F0 sector subunit a</fullName>
    </alternativeName>
    <alternativeName>
        <fullName evidence="12">F-ATPase subunit 6</fullName>
    </alternativeName>
</protein>
<dbReference type="GO" id="GO:0046933">
    <property type="term" value="F:proton-transporting ATP synthase activity, rotational mechanism"/>
    <property type="evidence" value="ECO:0007669"/>
    <property type="project" value="UniProtKB-UniRule"/>
</dbReference>
<dbReference type="HAMAP" id="MF_01393">
    <property type="entry name" value="ATP_synth_a_bact"/>
    <property type="match status" value="1"/>
</dbReference>
<evidence type="ECO:0000256" key="3">
    <source>
        <dbReference type="ARBA" id="ARBA00022448"/>
    </source>
</evidence>
<dbReference type="PANTHER" id="PTHR42823">
    <property type="entry name" value="ATP SYNTHASE SUBUNIT A, CHLOROPLASTIC"/>
    <property type="match status" value="1"/>
</dbReference>
<dbReference type="GO" id="GO:0005886">
    <property type="term" value="C:plasma membrane"/>
    <property type="evidence" value="ECO:0007669"/>
    <property type="project" value="UniProtKB-SubCell"/>
</dbReference>
<evidence type="ECO:0000256" key="4">
    <source>
        <dbReference type="ARBA" id="ARBA00022475"/>
    </source>
</evidence>
<keyword evidence="3 12" id="KW-0813">Transport</keyword>
<keyword evidence="5 12" id="KW-0138">CF(0)</keyword>
<evidence type="ECO:0000313" key="14">
    <source>
        <dbReference type="EMBL" id="BBO71348.1"/>
    </source>
</evidence>
<keyword evidence="8 12" id="KW-1133">Transmembrane helix</keyword>
<keyword evidence="6 12" id="KW-0812">Transmembrane</keyword>
<feature type="transmembrane region" description="Helical" evidence="12">
    <location>
        <begin position="196"/>
        <end position="218"/>
    </location>
</feature>
<dbReference type="NCBIfam" id="NF004481">
    <property type="entry name" value="PRK05815.2-3"/>
    <property type="match status" value="1"/>
</dbReference>
<reference evidence="14 15" key="1">
    <citation type="submission" date="2019-11" db="EMBL/GenBank/DDBJ databases">
        <title>Comparative genomics of hydrocarbon-degrading Desulfosarcina strains.</title>
        <authorList>
            <person name="Watanabe M."/>
            <person name="Kojima H."/>
            <person name="Fukui M."/>
        </authorList>
    </citation>
    <scope>NUCLEOTIDE SEQUENCE [LARGE SCALE GENOMIC DNA]</scope>
    <source>
        <strain evidence="14 15">PL12</strain>
    </source>
</reference>
<dbReference type="PROSITE" id="PS00449">
    <property type="entry name" value="ATPASE_A"/>
    <property type="match status" value="1"/>
</dbReference>
<dbReference type="GO" id="GO:0045259">
    <property type="term" value="C:proton-transporting ATP synthase complex"/>
    <property type="evidence" value="ECO:0007669"/>
    <property type="project" value="UniProtKB-KW"/>
</dbReference>
<keyword evidence="9 12" id="KW-0406">Ion transport</keyword>
<sequence>MTINDISPDQVVLWQWGGVSLNATLLFTWGIMLLLVAGSFLVTRHLSSGAGIPRWQNLLEIVVAGIRDQIRDISHQDPVRYVPLVGTLFLFIGLSNLLAIVPGYVPPTASLSTTAALAFCVFVAVPLYGILATGPMDYLRQYARPTIFMLPFNVMGELSRTLALAVRLFGNMMSGTKIAAIFLALAPLFFPIVMQALGLLTGLIQAYIFAVLAMVYIASATQARQENRFGKEALEKGEKTNG</sequence>
<dbReference type="RefSeq" id="WP_231716281.1">
    <property type="nucleotide sequence ID" value="NZ_AP021874.1"/>
</dbReference>
<dbReference type="KEGG" id="dalk:DSCA_52780"/>
<keyword evidence="15" id="KW-1185">Reference proteome</keyword>
<feature type="transmembrane region" description="Helical" evidence="12">
    <location>
        <begin position="168"/>
        <end position="190"/>
    </location>
</feature>
<evidence type="ECO:0000256" key="6">
    <source>
        <dbReference type="ARBA" id="ARBA00022692"/>
    </source>
</evidence>
<dbReference type="InterPro" id="IPR017692">
    <property type="entry name" value="Alt_ATP_synth_F0_Asu"/>
</dbReference>
<dbReference type="AlphaFoldDB" id="A0A5K7YRL6"/>
<evidence type="ECO:0000256" key="7">
    <source>
        <dbReference type="ARBA" id="ARBA00022781"/>
    </source>
</evidence>
<evidence type="ECO:0000256" key="1">
    <source>
        <dbReference type="ARBA" id="ARBA00004141"/>
    </source>
</evidence>
<evidence type="ECO:0000256" key="5">
    <source>
        <dbReference type="ARBA" id="ARBA00022547"/>
    </source>
</evidence>
<feature type="transmembrane region" description="Helical" evidence="12">
    <location>
        <begin position="111"/>
        <end position="131"/>
    </location>
</feature>
<comment type="function">
    <text evidence="12 13">Key component of the proton channel; it plays a direct role in the translocation of protons across the membrane.</text>
</comment>
<dbReference type="SUPFAM" id="SSF81336">
    <property type="entry name" value="F1F0 ATP synthase subunit A"/>
    <property type="match status" value="1"/>
</dbReference>
<feature type="transmembrane region" description="Helical" evidence="12">
    <location>
        <begin position="20"/>
        <end position="42"/>
    </location>
</feature>
<dbReference type="PRINTS" id="PR00123">
    <property type="entry name" value="ATPASEA"/>
</dbReference>
<name>A0A5K7YRL6_9BACT</name>
<evidence type="ECO:0000313" key="15">
    <source>
        <dbReference type="Proteomes" id="UP000427906"/>
    </source>
</evidence>
<gene>
    <name evidence="14" type="primary">atpB_2</name>
    <name evidence="12" type="synonym">atpB</name>
    <name evidence="14" type="ORF">DSCA_52780</name>
</gene>
<dbReference type="CDD" id="cd00310">
    <property type="entry name" value="ATP-synt_Fo_a_6"/>
    <property type="match status" value="1"/>
</dbReference>
<accession>A0A5K7YRL6</accession>
<evidence type="ECO:0000256" key="10">
    <source>
        <dbReference type="ARBA" id="ARBA00023136"/>
    </source>
</evidence>
<dbReference type="NCBIfam" id="TIGR01131">
    <property type="entry name" value="ATP_synt_6_or_A"/>
    <property type="match status" value="1"/>
</dbReference>
<dbReference type="NCBIfam" id="TIGR03306">
    <property type="entry name" value="altF1_A"/>
    <property type="match status" value="1"/>
</dbReference>